<evidence type="ECO:0000313" key="3">
    <source>
        <dbReference type="EMBL" id="KAF6737156.1"/>
    </source>
</evidence>
<gene>
    <name evidence="3" type="ORF">FQA47_022081</name>
</gene>
<keyword evidence="2" id="KW-1133">Transmembrane helix</keyword>
<feature type="compositionally biased region" description="Basic and acidic residues" evidence="1">
    <location>
        <begin position="20"/>
        <end position="34"/>
    </location>
</feature>
<keyword evidence="2" id="KW-0472">Membrane</keyword>
<evidence type="ECO:0000256" key="1">
    <source>
        <dbReference type="SAM" id="MobiDB-lite"/>
    </source>
</evidence>
<organism evidence="3 4">
    <name type="scientific">Oryzias melastigma</name>
    <name type="common">Marine medaka</name>
    <dbReference type="NCBI Taxonomy" id="30732"/>
    <lineage>
        <taxon>Eukaryota</taxon>
        <taxon>Metazoa</taxon>
        <taxon>Chordata</taxon>
        <taxon>Craniata</taxon>
        <taxon>Vertebrata</taxon>
        <taxon>Euteleostomi</taxon>
        <taxon>Actinopterygii</taxon>
        <taxon>Neopterygii</taxon>
        <taxon>Teleostei</taxon>
        <taxon>Neoteleostei</taxon>
        <taxon>Acanthomorphata</taxon>
        <taxon>Ovalentaria</taxon>
        <taxon>Atherinomorphae</taxon>
        <taxon>Beloniformes</taxon>
        <taxon>Adrianichthyidae</taxon>
        <taxon>Oryziinae</taxon>
        <taxon>Oryzias</taxon>
    </lineage>
</organism>
<evidence type="ECO:0000313" key="4">
    <source>
        <dbReference type="Proteomes" id="UP000646548"/>
    </source>
</evidence>
<dbReference type="AlphaFoldDB" id="A0A834L096"/>
<feature type="region of interest" description="Disordered" evidence="1">
    <location>
        <begin position="1"/>
        <end position="50"/>
    </location>
</feature>
<comment type="caution">
    <text evidence="3">The sequence shown here is derived from an EMBL/GenBank/DDBJ whole genome shotgun (WGS) entry which is preliminary data.</text>
</comment>
<dbReference type="EMBL" id="WKFB01000068">
    <property type="protein sequence ID" value="KAF6737156.1"/>
    <property type="molecule type" value="Genomic_DNA"/>
</dbReference>
<feature type="compositionally biased region" description="Basic and acidic residues" evidence="1">
    <location>
        <begin position="1"/>
        <end position="11"/>
    </location>
</feature>
<dbReference type="Proteomes" id="UP000646548">
    <property type="component" value="Unassembled WGS sequence"/>
</dbReference>
<name>A0A834L096_ORYME</name>
<proteinExistence type="predicted"/>
<feature type="transmembrane region" description="Helical" evidence="2">
    <location>
        <begin position="86"/>
        <end position="106"/>
    </location>
</feature>
<keyword evidence="2" id="KW-0812">Transmembrane</keyword>
<reference evidence="3" key="1">
    <citation type="journal article" name="BMC Genomics">
        <title>Long-read sequencing and de novo genome assembly of marine medaka (Oryzias melastigma).</title>
        <authorList>
            <person name="Liang P."/>
            <person name="Saqib H.S.A."/>
            <person name="Ni X."/>
            <person name="Shen Y."/>
        </authorList>
    </citation>
    <scope>NUCLEOTIDE SEQUENCE</scope>
    <source>
        <strain evidence="3">Bigg-433</strain>
    </source>
</reference>
<evidence type="ECO:0000256" key="2">
    <source>
        <dbReference type="SAM" id="Phobius"/>
    </source>
</evidence>
<accession>A0A834L096</accession>
<protein>
    <submittedName>
        <fullName evidence="3">Uncharacterized protein</fullName>
    </submittedName>
</protein>
<sequence>MSHLKNVDQKHPSRASSKALRKELMRTEGEREKLSSLGAEDSGNSSCECSHAEGTTNVELDFTVVTTGNRTNDSFSELPNIHQNSFHVVLILVLILVLATGVVLFLQMIVSQRRRENVCPELRLHHLPSRRRQTPNSSPPQTVVEDIEPYDVFQQKENVLYLSSRAHSCSTISSVLT</sequence>